<dbReference type="Pfam" id="PF19806">
    <property type="entry name" value="DUF6289"/>
    <property type="match status" value="1"/>
</dbReference>
<dbReference type="InterPro" id="IPR046256">
    <property type="entry name" value="DUF6289"/>
</dbReference>
<evidence type="ECO:0008006" key="4">
    <source>
        <dbReference type="Google" id="ProtNLM"/>
    </source>
</evidence>
<dbReference type="EMBL" id="BAAAQM010000059">
    <property type="protein sequence ID" value="GAA1997021.1"/>
    <property type="molecule type" value="Genomic_DNA"/>
</dbReference>
<evidence type="ECO:0000313" key="3">
    <source>
        <dbReference type="Proteomes" id="UP001499854"/>
    </source>
</evidence>
<keyword evidence="3" id="KW-1185">Reference proteome</keyword>
<dbReference type="RefSeq" id="WP_344661732.1">
    <property type="nucleotide sequence ID" value="NZ_BAAAQM010000059.1"/>
</dbReference>
<organism evidence="2 3">
    <name type="scientific">Catenulispora subtropica</name>
    <dbReference type="NCBI Taxonomy" id="450798"/>
    <lineage>
        <taxon>Bacteria</taxon>
        <taxon>Bacillati</taxon>
        <taxon>Actinomycetota</taxon>
        <taxon>Actinomycetes</taxon>
        <taxon>Catenulisporales</taxon>
        <taxon>Catenulisporaceae</taxon>
        <taxon>Catenulispora</taxon>
    </lineage>
</organism>
<comment type="caution">
    <text evidence="2">The sequence shown here is derived from an EMBL/GenBank/DDBJ whole genome shotgun (WGS) entry which is preliminary data.</text>
</comment>
<dbReference type="Proteomes" id="UP001499854">
    <property type="component" value="Unassembled WGS sequence"/>
</dbReference>
<accession>A0ABP5EF01</accession>
<gene>
    <name evidence="2" type="ORF">GCM10009838_72820</name>
</gene>
<evidence type="ECO:0000313" key="2">
    <source>
        <dbReference type="EMBL" id="GAA1997021.1"/>
    </source>
</evidence>
<evidence type="ECO:0000256" key="1">
    <source>
        <dbReference type="SAM" id="SignalP"/>
    </source>
</evidence>
<proteinExistence type="predicted"/>
<name>A0ABP5EF01_9ACTN</name>
<protein>
    <recommendedName>
        <fullName evidence="4">Peptidase inhibitor family I36</fullName>
    </recommendedName>
</protein>
<feature type="signal peptide" evidence="1">
    <location>
        <begin position="1"/>
        <end position="28"/>
    </location>
</feature>
<keyword evidence="1" id="KW-0732">Signal</keyword>
<feature type="chain" id="PRO_5046257332" description="Peptidase inhibitor family I36" evidence="1">
    <location>
        <begin position="29"/>
        <end position="86"/>
    </location>
</feature>
<reference evidence="3" key="1">
    <citation type="journal article" date="2019" name="Int. J. Syst. Evol. Microbiol.">
        <title>The Global Catalogue of Microorganisms (GCM) 10K type strain sequencing project: providing services to taxonomists for standard genome sequencing and annotation.</title>
        <authorList>
            <consortium name="The Broad Institute Genomics Platform"/>
            <consortium name="The Broad Institute Genome Sequencing Center for Infectious Disease"/>
            <person name="Wu L."/>
            <person name="Ma J."/>
        </authorList>
    </citation>
    <scope>NUCLEOTIDE SEQUENCE [LARGE SCALE GENOMIC DNA]</scope>
    <source>
        <strain evidence="3">JCM 16013</strain>
    </source>
</reference>
<sequence>MKRHLASALAGLAVAGGLTLATTSSASAYPRCAAGYQCSWVYYTDAAHTTATGVRGFDCNGNLFSWGTTSAYVIYEQDTCGGGPVN</sequence>